<dbReference type="RefSeq" id="WP_168676379.1">
    <property type="nucleotide sequence ID" value="NZ_BPKV01000004.1"/>
</dbReference>
<dbReference type="InterPro" id="IPR004474">
    <property type="entry name" value="LytR_CpsA_psr"/>
</dbReference>
<dbReference type="InterPro" id="IPR050922">
    <property type="entry name" value="LytR/CpsA/Psr_CW_biosynth"/>
</dbReference>
<accession>A0A846ZE18</accession>
<dbReference type="PANTHER" id="PTHR33392">
    <property type="entry name" value="POLYISOPRENYL-TEICHOIC ACID--PEPTIDOGLYCAN TEICHOIC ACID TRANSFERASE TAGU"/>
    <property type="match status" value="1"/>
</dbReference>
<dbReference type="Pfam" id="PF03816">
    <property type="entry name" value="LytR_cpsA_psr"/>
    <property type="match status" value="1"/>
</dbReference>
<dbReference type="Gene3D" id="3.40.630.190">
    <property type="entry name" value="LCP protein"/>
    <property type="match status" value="1"/>
</dbReference>
<evidence type="ECO:0000256" key="2">
    <source>
        <dbReference type="SAM" id="Phobius"/>
    </source>
</evidence>
<keyword evidence="2" id="KW-0812">Transmembrane</keyword>
<dbReference type="EMBL" id="JAAXPO010000003">
    <property type="protein sequence ID" value="NKZ18284.1"/>
    <property type="molecule type" value="Genomic_DNA"/>
</dbReference>
<dbReference type="NCBIfam" id="TIGR00350">
    <property type="entry name" value="lytR_cpsA_psr"/>
    <property type="match status" value="1"/>
</dbReference>
<evidence type="ECO:0000256" key="1">
    <source>
        <dbReference type="ARBA" id="ARBA00006068"/>
    </source>
</evidence>
<feature type="transmembrane region" description="Helical" evidence="2">
    <location>
        <begin position="27"/>
        <end position="48"/>
    </location>
</feature>
<keyword evidence="2" id="KW-0472">Membrane</keyword>
<evidence type="ECO:0000259" key="3">
    <source>
        <dbReference type="Pfam" id="PF03816"/>
    </source>
</evidence>
<feature type="domain" description="Cell envelope-related transcriptional attenuator" evidence="3">
    <location>
        <begin position="96"/>
        <end position="249"/>
    </location>
</feature>
<sequence length="329" mass="35778">MPSRSELHQSSKGAGKQPKKVHWVRRILLTIILLLLVSGVAFGALAYYKMNRTVSKMQAPSQMTKKSDQLTDAKKPVSYLLLGTDTGDLGRDYKGRTDTMIVMTINPKTKTTTMTSVARDTLVTVDGQQMKINAAYAYGSAGSAMAAVENLLNIKINGGYILVNMGGLVKMVDAVGGVDVASPLTFTTEGDDTQADSAKQYSFTAGQTYHMDGNEALAFSRMRHEDPNGDYGRQMRQQLIIRAVLKKATNVGTLFNDTLLNTVSNNVQTDLSTHSMQNLAMSYRGAFGNVKQDQLHGTTQYMGSLGDVEVMSPAEISRVHDAITAQMSE</sequence>
<keyword evidence="2" id="KW-1133">Transmembrane helix</keyword>
<organism evidence="4 5">
    <name type="scientific">Leuconostoc holzapfelii</name>
    <dbReference type="NCBI Taxonomy" id="434464"/>
    <lineage>
        <taxon>Bacteria</taxon>
        <taxon>Bacillati</taxon>
        <taxon>Bacillota</taxon>
        <taxon>Bacilli</taxon>
        <taxon>Lactobacillales</taxon>
        <taxon>Lactobacillaceae</taxon>
        <taxon>Leuconostoc</taxon>
    </lineage>
</organism>
<evidence type="ECO:0000313" key="4">
    <source>
        <dbReference type="EMBL" id="NKZ18284.1"/>
    </source>
</evidence>
<comment type="caution">
    <text evidence="4">The sequence shown here is derived from an EMBL/GenBank/DDBJ whole genome shotgun (WGS) entry which is preliminary data.</text>
</comment>
<gene>
    <name evidence="4" type="ORF">HF966_03730</name>
</gene>
<protein>
    <submittedName>
        <fullName evidence="4">LytR family transcriptional regulator</fullName>
    </submittedName>
</protein>
<proteinExistence type="inferred from homology"/>
<dbReference type="AlphaFoldDB" id="A0A846ZE18"/>
<evidence type="ECO:0000313" key="5">
    <source>
        <dbReference type="Proteomes" id="UP000590460"/>
    </source>
</evidence>
<name>A0A846ZE18_9LACO</name>
<dbReference type="Proteomes" id="UP000590460">
    <property type="component" value="Unassembled WGS sequence"/>
</dbReference>
<dbReference type="PANTHER" id="PTHR33392:SF6">
    <property type="entry name" value="POLYISOPRENYL-TEICHOIC ACID--PEPTIDOGLYCAN TEICHOIC ACID TRANSFERASE TAGU"/>
    <property type="match status" value="1"/>
</dbReference>
<comment type="similarity">
    <text evidence="1">Belongs to the LytR/CpsA/Psr (LCP) family.</text>
</comment>
<reference evidence="4 5" key="1">
    <citation type="submission" date="2020-04" db="EMBL/GenBank/DDBJ databases">
        <title>MicrobeNet Type strains.</title>
        <authorList>
            <person name="Nicholson A.C."/>
        </authorList>
    </citation>
    <scope>NUCLEOTIDE SEQUENCE [LARGE SCALE GENOMIC DNA]</scope>
    <source>
        <strain evidence="4 5">CCUG 54536</strain>
    </source>
</reference>